<dbReference type="Gene3D" id="3.40.50.720">
    <property type="entry name" value="NAD(P)-binding Rossmann-like Domain"/>
    <property type="match status" value="1"/>
</dbReference>
<dbReference type="InterPro" id="IPR001509">
    <property type="entry name" value="Epimerase_deHydtase"/>
</dbReference>
<reference evidence="3" key="1">
    <citation type="journal article" date="2020" name="Stud. Mycol.">
        <title>101 Dothideomycetes genomes: a test case for predicting lifestyles and emergence of pathogens.</title>
        <authorList>
            <person name="Haridas S."/>
            <person name="Albert R."/>
            <person name="Binder M."/>
            <person name="Bloem J."/>
            <person name="Labutti K."/>
            <person name="Salamov A."/>
            <person name="Andreopoulos B."/>
            <person name="Baker S."/>
            <person name="Barry K."/>
            <person name="Bills G."/>
            <person name="Bluhm B."/>
            <person name="Cannon C."/>
            <person name="Castanera R."/>
            <person name="Culley D."/>
            <person name="Daum C."/>
            <person name="Ezra D."/>
            <person name="Gonzalez J."/>
            <person name="Henrissat B."/>
            <person name="Kuo A."/>
            <person name="Liang C."/>
            <person name="Lipzen A."/>
            <person name="Lutzoni F."/>
            <person name="Magnuson J."/>
            <person name="Mondo S."/>
            <person name="Nolan M."/>
            <person name="Ohm R."/>
            <person name="Pangilinan J."/>
            <person name="Park H.-J."/>
            <person name="Ramirez L."/>
            <person name="Alfaro M."/>
            <person name="Sun H."/>
            <person name="Tritt A."/>
            <person name="Yoshinaga Y."/>
            <person name="Zwiers L.-H."/>
            <person name="Turgeon B."/>
            <person name="Goodwin S."/>
            <person name="Spatafora J."/>
            <person name="Crous P."/>
            <person name="Grigoriev I."/>
        </authorList>
    </citation>
    <scope>NUCLEOTIDE SEQUENCE</scope>
    <source>
        <strain evidence="3">CBS 207.26</strain>
    </source>
</reference>
<dbReference type="SUPFAM" id="SSF51735">
    <property type="entry name" value="NAD(P)-binding Rossmann-fold domains"/>
    <property type="match status" value="1"/>
</dbReference>
<dbReference type="Proteomes" id="UP000800200">
    <property type="component" value="Unassembled WGS sequence"/>
</dbReference>
<organism evidence="3 4">
    <name type="scientific">Zopfia rhizophila CBS 207.26</name>
    <dbReference type="NCBI Taxonomy" id="1314779"/>
    <lineage>
        <taxon>Eukaryota</taxon>
        <taxon>Fungi</taxon>
        <taxon>Dikarya</taxon>
        <taxon>Ascomycota</taxon>
        <taxon>Pezizomycotina</taxon>
        <taxon>Dothideomycetes</taxon>
        <taxon>Dothideomycetes incertae sedis</taxon>
        <taxon>Zopfiaceae</taxon>
        <taxon>Zopfia</taxon>
    </lineage>
</organism>
<evidence type="ECO:0000259" key="1">
    <source>
        <dbReference type="Pfam" id="PF01370"/>
    </source>
</evidence>
<dbReference type="AlphaFoldDB" id="A0A6A6D8Z4"/>
<accession>A0A6A6D8Z4</accession>
<proteinExistence type="predicted"/>
<dbReference type="Pfam" id="PF13460">
    <property type="entry name" value="NAD_binding_10"/>
    <property type="match status" value="1"/>
</dbReference>
<dbReference type="PANTHER" id="PTHR48079:SF6">
    <property type="entry name" value="NAD(P)-BINDING DOMAIN-CONTAINING PROTEIN-RELATED"/>
    <property type="match status" value="1"/>
</dbReference>
<keyword evidence="4" id="KW-1185">Reference proteome</keyword>
<gene>
    <name evidence="3" type="ORF">K469DRAFT_768384</name>
</gene>
<evidence type="ECO:0000313" key="4">
    <source>
        <dbReference type="Proteomes" id="UP000800200"/>
    </source>
</evidence>
<dbReference type="InterPro" id="IPR036291">
    <property type="entry name" value="NAD(P)-bd_dom_sf"/>
</dbReference>
<dbReference type="Pfam" id="PF01370">
    <property type="entry name" value="Epimerase"/>
    <property type="match status" value="1"/>
</dbReference>
<evidence type="ECO:0000259" key="2">
    <source>
        <dbReference type="Pfam" id="PF13460"/>
    </source>
</evidence>
<dbReference type="PANTHER" id="PTHR48079">
    <property type="entry name" value="PROTEIN YEEZ"/>
    <property type="match status" value="1"/>
</dbReference>
<feature type="domain" description="NAD-dependent epimerase/dehydratase" evidence="1">
    <location>
        <begin position="147"/>
        <end position="233"/>
    </location>
</feature>
<dbReference type="EMBL" id="ML994758">
    <property type="protein sequence ID" value="KAF2174958.1"/>
    <property type="molecule type" value="Genomic_DNA"/>
</dbReference>
<feature type="domain" description="NAD(P)-binding" evidence="2">
    <location>
        <begin position="10"/>
        <end position="82"/>
    </location>
</feature>
<name>A0A6A6D8Z4_9PEZI</name>
<sequence length="338" mass="37370">MTAPDIFLTGATGYIGGTVLDTLVRERPDYNITAMFRKVPDEFRQKYPKVKIVTGDYDDFETVANAAANANIVVHGGKSKHEGVIKAHIAGLLRRNKPSFFIRLGGTGIIADWKDGNYGELNSKIWSDIDDVATLTSMPDWALHRGVEKIIQEAAETYGNKLKCAIICSSGIYGKGRGLVRTQSLYMPDFFREIIELGAAFYTGSGSNRRSWVHIEDLMQIYLSLVDAAAAGGGKAVWGKEGYYFTVTQETSQLELAIAAGKILKAHGLIETEKPKRVSIDQIRNMCSSSGWAFDGLYTFASNTRAKSDRAQKYLDYVPKQPTVFECMEEDLLSCLQS</sequence>
<dbReference type="GO" id="GO:0004029">
    <property type="term" value="F:aldehyde dehydrogenase (NAD+) activity"/>
    <property type="evidence" value="ECO:0007669"/>
    <property type="project" value="TreeGrafter"/>
</dbReference>
<protein>
    <submittedName>
        <fullName evidence="3">NAD(P)-binding protein</fullName>
    </submittedName>
</protein>
<dbReference type="InterPro" id="IPR051783">
    <property type="entry name" value="NAD(P)-dependent_oxidoreduct"/>
</dbReference>
<evidence type="ECO:0000313" key="3">
    <source>
        <dbReference type="EMBL" id="KAF2174958.1"/>
    </source>
</evidence>
<dbReference type="OrthoDB" id="2130169at2759"/>
<dbReference type="InterPro" id="IPR016040">
    <property type="entry name" value="NAD(P)-bd_dom"/>
</dbReference>
<dbReference type="GO" id="GO:0005737">
    <property type="term" value="C:cytoplasm"/>
    <property type="evidence" value="ECO:0007669"/>
    <property type="project" value="TreeGrafter"/>
</dbReference>